<dbReference type="SUPFAM" id="SSF48371">
    <property type="entry name" value="ARM repeat"/>
    <property type="match status" value="1"/>
</dbReference>
<dbReference type="Pfam" id="PF13646">
    <property type="entry name" value="HEAT_2"/>
    <property type="match status" value="1"/>
</dbReference>
<protein>
    <submittedName>
        <fullName evidence="2">HEAT repeat domain-containing protein</fullName>
    </submittedName>
</protein>
<dbReference type="Gene3D" id="3.40.50.300">
    <property type="entry name" value="P-loop containing nucleotide triphosphate hydrolases"/>
    <property type="match status" value="1"/>
</dbReference>
<dbReference type="Proteomes" id="UP000664052">
    <property type="component" value="Unassembled WGS sequence"/>
</dbReference>
<dbReference type="InterPro" id="IPR011989">
    <property type="entry name" value="ARM-like"/>
</dbReference>
<comment type="caution">
    <text evidence="2">The sequence shown here is derived from an EMBL/GenBank/DDBJ whole genome shotgun (WGS) entry which is preliminary data.</text>
</comment>
<feature type="domain" description="AAA+ ATPase" evidence="1">
    <location>
        <begin position="258"/>
        <end position="371"/>
    </location>
</feature>
<accession>A0ABS3DI41</accession>
<dbReference type="SMART" id="SM00382">
    <property type="entry name" value="AAA"/>
    <property type="match status" value="1"/>
</dbReference>
<dbReference type="EMBL" id="JAFIMU010000007">
    <property type="protein sequence ID" value="MBN8231007.1"/>
    <property type="molecule type" value="Genomic_DNA"/>
</dbReference>
<reference evidence="2 3" key="1">
    <citation type="submission" date="2021-02" db="EMBL/GenBank/DDBJ databases">
        <title>De Novo genome assembly of isolated myxobacteria.</title>
        <authorList>
            <person name="Stevens D.C."/>
        </authorList>
    </citation>
    <scope>NUCLEOTIDE SEQUENCE [LARGE SCALE GENOMIC DNA]</scope>
    <source>
        <strain evidence="2 3">ATCC 29039</strain>
    </source>
</reference>
<evidence type="ECO:0000313" key="2">
    <source>
        <dbReference type="EMBL" id="MBN8231007.1"/>
    </source>
</evidence>
<proteinExistence type="predicted"/>
<sequence length="1359" mass="152265">MSKSRTGGGRAMDKGLSYQDDVTVWVALQLMFVRNEGIERIELEPESQEDIEVLLPAGRPGRQLSIQVKCQGKPWGPKDFVDLVGIPLRPTGTRGPKRRSSPVERLAKNPGEHYVLITDATLDASLQSLEVEDLLGLAPAPKLPASLARRLPPGARLDELVARIKVLKPMKRGHFQLLTEELLKRHLHVPGLMVKECREALAKEARARMPREAVSHSWTRQDIVATARLYKGALTPTEEMEDFVAPRNFEEMKSRLANKHQLVLLGPPGVGKTLVARKLAYEYQVADEPFAFLRIQDPAVLRERLEATREPTVFFVEDPFGPDRPGDKSGRWLHDLPALLDEARPDKKLIVMSRLAILRASSDRQQFQQLRAEAMHLDIADYEPSARWRILQNKLRKAQGWQRALVDDHRDEILESLHAPLSIKTFAMKMRQLEQRSGLRLRLMLQESAVDKIASIVAQEIRGLSWSAVPSALILWSLLAQEPVVARKAARSRSEVLLDADRSIHVDIQKLLEWMLAAGWLTEEPDGYRAHPQVTAGLELLMQEEPAQAASVLSALLKGLCSEEAFPDVLELLLAVSPDALPLSRKVHGEIESWLRIALLTAEGESLPDLYVAASMWLRGDGPMETLVRALYRPPLLKDGFRQARSWLLPRWPDSLLAAIRSSSEARQVMERFIRYVLPTINNVFHEQFVRDLDFLGWHFPEAFAAAVPIAARGATTSLSTIVLGAVNCEVPPFNSLIELISSELRLRWDKADVTPELKVAAEQGHLDIIEVAAIEETDLDDRLILQGELERVVAWRRAHEGYTWLLRHPRCHELIFYWCIAIRQEDASLDEFSALLNVCETKQRWQIYQAIGRARHRESGQLLLDALNSSASRDVRVCLRAAFEVWSPQERDSALRSLRAQPEARKAALVAMAGPDLAENEWSQFVPEAQEELARILFPEMPAALSSCIRAQVQPRVSLAPGELVDDDRKRLYDWARSSSPELSCAAISVLAAVSEPVAEAAAAAMKSPVAPFRKKVIQALASDRSREATDLLGSALQDPDWRCRTAAVLALAPRANAAERQSVLATAKDPSWLVRKACVTAIRKNQWHEGLNTLFTLLSDEQDLGLGYTEEAREHGVARSAAQALVELAPLPESFAHALLDFLRAGPKSNRDAMVHQQLMVLFMFQNLDGVFELLVELLQSPMRRVVRSQVHYPVRKAAAWALFQQLIWYPVLAQRLELASLVDAALHPDPVLSGGACLVLGRMGPMAWPGAEPALGESEQWERAFLLGAEWIRAHHTLPPGNVRALLPPKATQCLEWLLECDPVTTESWGLHPGVLDWLTELSAGGSWCFFIRYYLQLYFFAPPHPAFLLDPYPSF</sequence>
<dbReference type="InterPro" id="IPR049050">
    <property type="entry name" value="nSTAND3"/>
</dbReference>
<dbReference type="RefSeq" id="WP_207054913.1">
    <property type="nucleotide sequence ID" value="NZ_JAFIMU010000007.1"/>
</dbReference>
<dbReference type="Gene3D" id="1.25.10.10">
    <property type="entry name" value="Leucine-rich Repeat Variant"/>
    <property type="match status" value="1"/>
</dbReference>
<organism evidence="2 3">
    <name type="scientific">Corallococcus macrosporus</name>
    <dbReference type="NCBI Taxonomy" id="35"/>
    <lineage>
        <taxon>Bacteria</taxon>
        <taxon>Pseudomonadati</taxon>
        <taxon>Myxococcota</taxon>
        <taxon>Myxococcia</taxon>
        <taxon>Myxococcales</taxon>
        <taxon>Cystobacterineae</taxon>
        <taxon>Myxococcaceae</taxon>
        <taxon>Corallococcus</taxon>
    </lineage>
</organism>
<evidence type="ECO:0000313" key="3">
    <source>
        <dbReference type="Proteomes" id="UP000664052"/>
    </source>
</evidence>
<dbReference type="InterPro" id="IPR003593">
    <property type="entry name" value="AAA+_ATPase"/>
</dbReference>
<gene>
    <name evidence="2" type="ORF">JYK02_26155</name>
</gene>
<evidence type="ECO:0000259" key="1">
    <source>
        <dbReference type="SMART" id="SM00382"/>
    </source>
</evidence>
<name>A0ABS3DI41_9BACT</name>
<keyword evidence="3" id="KW-1185">Reference proteome</keyword>
<dbReference type="SUPFAM" id="SSF52540">
    <property type="entry name" value="P-loop containing nucleoside triphosphate hydrolases"/>
    <property type="match status" value="1"/>
</dbReference>
<dbReference type="InterPro" id="IPR027417">
    <property type="entry name" value="P-loop_NTPase"/>
</dbReference>
<dbReference type="InterPro" id="IPR016024">
    <property type="entry name" value="ARM-type_fold"/>
</dbReference>
<dbReference type="Pfam" id="PF20720">
    <property type="entry name" value="nSTAND3"/>
    <property type="match status" value="1"/>
</dbReference>